<name>A0A1Y2K7Y0_9PROT</name>
<dbReference type="PANTHER" id="PTHR32089:SF119">
    <property type="entry name" value="METHYL-ACCEPTING CHEMOTAXIS PROTEIN CTPL"/>
    <property type="match status" value="1"/>
</dbReference>
<evidence type="ECO:0000256" key="3">
    <source>
        <dbReference type="ARBA" id="ARBA00022989"/>
    </source>
</evidence>
<evidence type="ECO:0000313" key="12">
    <source>
        <dbReference type="Proteomes" id="UP000194003"/>
    </source>
</evidence>
<dbReference type="GO" id="GO:0007165">
    <property type="term" value="P:signal transduction"/>
    <property type="evidence" value="ECO:0007669"/>
    <property type="project" value="UniProtKB-KW"/>
</dbReference>
<dbReference type="SUPFAM" id="SSF58104">
    <property type="entry name" value="Methyl-accepting chemotaxis protein (MCP) signaling domain"/>
    <property type="match status" value="1"/>
</dbReference>
<keyword evidence="5 7" id="KW-0807">Transducer</keyword>
<dbReference type="SMART" id="SM00304">
    <property type="entry name" value="HAMP"/>
    <property type="match status" value="2"/>
</dbReference>
<evidence type="ECO:0000313" key="11">
    <source>
        <dbReference type="EMBL" id="OSM06850.1"/>
    </source>
</evidence>
<evidence type="ECO:0000256" key="7">
    <source>
        <dbReference type="PROSITE-ProRule" id="PRU00284"/>
    </source>
</evidence>
<evidence type="ECO:0000256" key="5">
    <source>
        <dbReference type="ARBA" id="ARBA00023224"/>
    </source>
</evidence>
<dbReference type="EMBL" id="LVJN01000015">
    <property type="protein sequence ID" value="OSM06850.1"/>
    <property type="molecule type" value="Genomic_DNA"/>
</dbReference>
<keyword evidence="2 8" id="KW-0812">Transmembrane</keyword>
<dbReference type="GO" id="GO:0016020">
    <property type="term" value="C:membrane"/>
    <property type="evidence" value="ECO:0007669"/>
    <property type="project" value="UniProtKB-SubCell"/>
</dbReference>
<dbReference type="Pfam" id="PF00015">
    <property type="entry name" value="MCPsignal"/>
    <property type="match status" value="1"/>
</dbReference>
<dbReference type="STRING" id="1434232.MAIT1_00275"/>
<feature type="transmembrane region" description="Helical" evidence="8">
    <location>
        <begin position="225"/>
        <end position="252"/>
    </location>
</feature>
<dbReference type="Proteomes" id="UP000194003">
    <property type="component" value="Unassembled WGS sequence"/>
</dbReference>
<dbReference type="Gene3D" id="6.10.340.10">
    <property type="match status" value="1"/>
</dbReference>
<evidence type="ECO:0000259" key="10">
    <source>
        <dbReference type="PROSITE" id="PS50885"/>
    </source>
</evidence>
<keyword evidence="12" id="KW-1185">Reference proteome</keyword>
<dbReference type="PROSITE" id="PS50111">
    <property type="entry name" value="CHEMOTAXIS_TRANSDUC_2"/>
    <property type="match status" value="1"/>
</dbReference>
<dbReference type="OrthoDB" id="3289104at2"/>
<dbReference type="PANTHER" id="PTHR32089">
    <property type="entry name" value="METHYL-ACCEPTING CHEMOTAXIS PROTEIN MCPB"/>
    <property type="match status" value="1"/>
</dbReference>
<evidence type="ECO:0000256" key="2">
    <source>
        <dbReference type="ARBA" id="ARBA00022692"/>
    </source>
</evidence>
<evidence type="ECO:0000256" key="6">
    <source>
        <dbReference type="ARBA" id="ARBA00029447"/>
    </source>
</evidence>
<organism evidence="11 12">
    <name type="scientific">Magnetofaba australis IT-1</name>
    <dbReference type="NCBI Taxonomy" id="1434232"/>
    <lineage>
        <taxon>Bacteria</taxon>
        <taxon>Pseudomonadati</taxon>
        <taxon>Pseudomonadota</taxon>
        <taxon>Magnetococcia</taxon>
        <taxon>Magnetococcales</taxon>
        <taxon>Magnetococcaceae</taxon>
        <taxon>Magnetofaba</taxon>
    </lineage>
</organism>
<evidence type="ECO:0000256" key="4">
    <source>
        <dbReference type="ARBA" id="ARBA00023136"/>
    </source>
</evidence>
<evidence type="ECO:0000256" key="1">
    <source>
        <dbReference type="ARBA" id="ARBA00004141"/>
    </source>
</evidence>
<dbReference type="InterPro" id="IPR003660">
    <property type="entry name" value="HAMP_dom"/>
</dbReference>
<protein>
    <submittedName>
        <fullName evidence="11">Putative methyl-accepting chemotaxis sensory transducer</fullName>
    </submittedName>
</protein>
<dbReference type="PROSITE" id="PS50885">
    <property type="entry name" value="HAMP"/>
    <property type="match status" value="1"/>
</dbReference>
<dbReference type="SUPFAM" id="SSF158472">
    <property type="entry name" value="HAMP domain-like"/>
    <property type="match status" value="1"/>
</dbReference>
<comment type="subcellular location">
    <subcellularLocation>
        <location evidence="1">Membrane</location>
        <topology evidence="1">Multi-pass membrane protein</topology>
    </subcellularLocation>
</comment>
<accession>A0A1Y2K7Y0</accession>
<keyword evidence="3 8" id="KW-1133">Transmembrane helix</keyword>
<feature type="domain" description="HAMP" evidence="10">
    <location>
        <begin position="249"/>
        <end position="301"/>
    </location>
</feature>
<comment type="caution">
    <text evidence="11">The sequence shown here is derived from an EMBL/GenBank/DDBJ whole genome shotgun (WGS) entry which is preliminary data.</text>
</comment>
<dbReference type="RefSeq" id="WP_085440605.1">
    <property type="nucleotide sequence ID" value="NZ_LVJN01000015.1"/>
</dbReference>
<evidence type="ECO:0000259" key="9">
    <source>
        <dbReference type="PROSITE" id="PS50111"/>
    </source>
</evidence>
<feature type="domain" description="Methyl-accepting transducer" evidence="9">
    <location>
        <begin position="369"/>
        <end position="612"/>
    </location>
</feature>
<dbReference type="InterPro" id="IPR004089">
    <property type="entry name" value="MCPsignal_dom"/>
</dbReference>
<dbReference type="CDD" id="cd06225">
    <property type="entry name" value="HAMP"/>
    <property type="match status" value="1"/>
</dbReference>
<dbReference type="SMART" id="SM00283">
    <property type="entry name" value="MA"/>
    <property type="match status" value="1"/>
</dbReference>
<dbReference type="Gene3D" id="1.10.287.950">
    <property type="entry name" value="Methyl-accepting chemotaxis protein"/>
    <property type="match status" value="1"/>
</dbReference>
<keyword evidence="4 8" id="KW-0472">Membrane</keyword>
<sequence length="716" mass="77165">MSGLRNMSIRAQILLLVGILLTLLLVVSATGLIKLGHVKERIHDIDERGIPFLETAADISIHQLGQAKTLENMFRLSEELHVKEMAEQLLAEDSDAFVTQTRAHLKQARVRFAQGAQKVSKDLEETVTLLKESTEHANSEKMRARLTALMTQAQGILKAYHQFRDQAQEAMDLLDAGQIVAAHRIVEKVEHTEVALKKQVSAFVTEVEALIEDSIHRTEADEQSAISMISIMAVSALVIGLALGFVLSNLIVKPLNAGVRFANELAGGDLTAGLDFRSNNELGSLVLSLVKMRDQLNEMVGVLRLRSEWLDASASELNSSAHQLDEDTERMLERMRDADEEGRDVNARMERISTSARQGDDRVRDVLKAAQEASENMTTISAGAEQASMNLNTVAAGAEQATVSMDHLTESAQKVTDRIHDASNSVETVTQAVNGVREQCQSAARFAHDAEENAMDSLQAMQKLSTTAQEIGHVVGIINDIAEQTNMLALNASIEAAGAGESGKGFSVVANEVKDLARQTAESTISIGRSIEEIQIGGKNVAERAEQTQQAVRRITGVTDEILSAMEEQTDSVGAIRNSMTSIAAESEDMNRRITESHQGISEVTRSVGEISVGIADVTKSVAEATVGIESMAAQAKEVSQGNSRITEEVVGAAKAVGSMSHSVDQVTERAGDVKKLSQKVGGQSAVTGKVSHEINELLGRFTVSEAQGLVALQRG</sequence>
<reference evidence="11 12" key="1">
    <citation type="journal article" date="2016" name="BMC Genomics">
        <title>Combined genomic and structural analyses of a cultured magnetotactic bacterium reveals its niche adaptation to a dynamic environment.</title>
        <authorList>
            <person name="Araujo A.C."/>
            <person name="Morillo V."/>
            <person name="Cypriano J."/>
            <person name="Teixeira L.C."/>
            <person name="Leao P."/>
            <person name="Lyra S."/>
            <person name="Almeida L.G."/>
            <person name="Bazylinski D.A."/>
            <person name="Vasconcellos A.T."/>
            <person name="Abreu F."/>
            <person name="Lins U."/>
        </authorList>
    </citation>
    <scope>NUCLEOTIDE SEQUENCE [LARGE SCALE GENOMIC DNA]</scope>
    <source>
        <strain evidence="11 12">IT-1</strain>
    </source>
</reference>
<evidence type="ECO:0000256" key="8">
    <source>
        <dbReference type="SAM" id="Phobius"/>
    </source>
</evidence>
<gene>
    <name evidence="11" type="ORF">MAIT1_00275</name>
</gene>
<comment type="similarity">
    <text evidence="6">Belongs to the methyl-accepting chemotaxis (MCP) protein family.</text>
</comment>
<dbReference type="AlphaFoldDB" id="A0A1Y2K7Y0"/>
<proteinExistence type="inferred from homology"/>